<dbReference type="InterPro" id="IPR016152">
    <property type="entry name" value="PTrfase/Anion_transptr"/>
</dbReference>
<dbReference type="AlphaFoldDB" id="A0A179ER40"/>
<comment type="caution">
    <text evidence="8">The sequence shown here is derived from an EMBL/GenBank/DDBJ whole genome shotgun (WGS) entry which is preliminary data.</text>
</comment>
<dbReference type="PROSITE" id="PS00372">
    <property type="entry name" value="PTS_EIIA_TYPE_2_HIS"/>
    <property type="match status" value="1"/>
</dbReference>
<dbReference type="NCBIfam" id="TIGR00848">
    <property type="entry name" value="fruA"/>
    <property type="match status" value="1"/>
</dbReference>
<dbReference type="SUPFAM" id="SSF55804">
    <property type="entry name" value="Phoshotransferase/anion transport protein"/>
    <property type="match status" value="1"/>
</dbReference>
<keyword evidence="9" id="KW-1185">Reference proteome</keyword>
<dbReference type="PANTHER" id="PTHR47738:SF2">
    <property type="entry name" value="PTS SYSTEM FRUCTOSE-LIKE EIIA COMPONENT"/>
    <property type="match status" value="1"/>
</dbReference>
<dbReference type="Proteomes" id="UP000078516">
    <property type="component" value="Unassembled WGS sequence"/>
</dbReference>
<name>A0A179ER40_ENTTH</name>
<accession>A0A179ER40</accession>
<sequence>MIREKIDERNVVLDLEAGSKEEVVDQLATLLTTNGFVSEVNQFKKDVFEREEHMTTGIGHNIAIPHGKSQAVIDSTVAVAKLKNEVDWGSLDNQPVNIVFLLAIKEADKGNEHLRVLAELSGKLMDDDFVKEIKESKNKEELIKALTF</sequence>
<keyword evidence="4" id="KW-0762">Sugar transport</keyword>
<proteinExistence type="predicted"/>
<dbReference type="PANTHER" id="PTHR47738">
    <property type="entry name" value="PTS SYSTEM FRUCTOSE-LIKE EIIA COMPONENT-RELATED"/>
    <property type="match status" value="1"/>
</dbReference>
<keyword evidence="5" id="KW-0808">Transferase</keyword>
<dbReference type="Pfam" id="PF00359">
    <property type="entry name" value="PTS_EIIA_2"/>
    <property type="match status" value="1"/>
</dbReference>
<evidence type="ECO:0000313" key="8">
    <source>
        <dbReference type="EMBL" id="OAQ55634.1"/>
    </source>
</evidence>
<evidence type="ECO:0000256" key="5">
    <source>
        <dbReference type="ARBA" id="ARBA00022679"/>
    </source>
</evidence>
<dbReference type="GO" id="GO:0008982">
    <property type="term" value="F:protein-N(PI)-phosphohistidine-sugar phosphotransferase activity"/>
    <property type="evidence" value="ECO:0007669"/>
    <property type="project" value="InterPro"/>
</dbReference>
<dbReference type="RefSeq" id="WP_067483242.1">
    <property type="nucleotide sequence ID" value="NZ_BSWU01000008.1"/>
</dbReference>
<dbReference type="GO" id="GO:0016020">
    <property type="term" value="C:membrane"/>
    <property type="evidence" value="ECO:0007669"/>
    <property type="project" value="InterPro"/>
</dbReference>
<dbReference type="PROSITE" id="PS51094">
    <property type="entry name" value="PTS_EIIA_TYPE_2"/>
    <property type="match status" value="1"/>
</dbReference>
<dbReference type="InterPro" id="IPR002178">
    <property type="entry name" value="PTS_EIIA_type-2_dom"/>
</dbReference>
<dbReference type="GO" id="GO:0009401">
    <property type="term" value="P:phosphoenolpyruvate-dependent sugar phosphotransferase system"/>
    <property type="evidence" value="ECO:0007669"/>
    <property type="project" value="UniProtKB-KW"/>
</dbReference>
<keyword evidence="2" id="KW-0813">Transport</keyword>
<organism evidence="8 9">
    <name type="scientific">Enterococcus thailandicus</name>
    <dbReference type="NCBI Taxonomy" id="417368"/>
    <lineage>
        <taxon>Bacteria</taxon>
        <taxon>Bacillati</taxon>
        <taxon>Bacillota</taxon>
        <taxon>Bacilli</taxon>
        <taxon>Lactobacillales</taxon>
        <taxon>Enterococcaceae</taxon>
        <taxon>Enterococcus</taxon>
    </lineage>
</organism>
<dbReference type="InterPro" id="IPR004715">
    <property type="entry name" value="PTS_IIA_fruc"/>
</dbReference>
<dbReference type="FunFam" id="3.40.930.10:FF:000009">
    <property type="entry name" value="PTS system, fructose specific IIABC component"/>
    <property type="match status" value="1"/>
</dbReference>
<feature type="domain" description="PTS EIIA type-2" evidence="7">
    <location>
        <begin position="4"/>
        <end position="148"/>
    </location>
</feature>
<protein>
    <submittedName>
        <fullName evidence="8">PTS mannose transporter subunit IIAB</fullName>
    </submittedName>
</protein>
<reference evidence="8 9" key="1">
    <citation type="submission" date="2016-04" db="EMBL/GenBank/DDBJ databases">
        <title>Draft genome of an Enterococcus thailandicus strain isolated from bovine feces.</title>
        <authorList>
            <person name="Beukers A.G."/>
            <person name="Zaheer R."/>
            <person name="Goji N."/>
            <person name="Cook S.R."/>
            <person name="Amoako K."/>
            <person name="Chaves A.V."/>
            <person name="Ward M.P."/>
            <person name="Mcallister T.A."/>
        </authorList>
    </citation>
    <scope>NUCLEOTIDE SEQUENCE [LARGE SCALE GENOMIC DNA]</scope>
    <source>
        <strain evidence="8 9">F0711D 46</strain>
    </source>
</reference>
<dbReference type="GO" id="GO:0005737">
    <property type="term" value="C:cytoplasm"/>
    <property type="evidence" value="ECO:0007669"/>
    <property type="project" value="UniProtKB-SubCell"/>
</dbReference>
<dbReference type="InterPro" id="IPR051541">
    <property type="entry name" value="PTS_SugarTrans_NitroReg"/>
</dbReference>
<evidence type="ECO:0000259" key="7">
    <source>
        <dbReference type="PROSITE" id="PS51094"/>
    </source>
</evidence>
<comment type="subcellular location">
    <subcellularLocation>
        <location evidence="1">Cytoplasm</location>
    </subcellularLocation>
</comment>
<evidence type="ECO:0000256" key="6">
    <source>
        <dbReference type="ARBA" id="ARBA00022683"/>
    </source>
</evidence>
<evidence type="ECO:0000256" key="1">
    <source>
        <dbReference type="ARBA" id="ARBA00004496"/>
    </source>
</evidence>
<evidence type="ECO:0000256" key="3">
    <source>
        <dbReference type="ARBA" id="ARBA00022553"/>
    </source>
</evidence>
<evidence type="ECO:0000256" key="4">
    <source>
        <dbReference type="ARBA" id="ARBA00022597"/>
    </source>
</evidence>
<gene>
    <name evidence="8" type="ORF">A6E74_06115</name>
</gene>
<evidence type="ECO:0000313" key="9">
    <source>
        <dbReference type="Proteomes" id="UP000078516"/>
    </source>
</evidence>
<dbReference type="EMBL" id="LWMN01000012">
    <property type="protein sequence ID" value="OAQ55634.1"/>
    <property type="molecule type" value="Genomic_DNA"/>
</dbReference>
<keyword evidence="3" id="KW-0597">Phosphoprotein</keyword>
<dbReference type="Gene3D" id="3.40.930.10">
    <property type="entry name" value="Mannitol-specific EII, Chain A"/>
    <property type="match status" value="1"/>
</dbReference>
<evidence type="ECO:0000256" key="2">
    <source>
        <dbReference type="ARBA" id="ARBA00022448"/>
    </source>
</evidence>
<keyword evidence="6" id="KW-0598">Phosphotransferase system</keyword>
<dbReference type="CDD" id="cd00211">
    <property type="entry name" value="PTS_IIA_fru"/>
    <property type="match status" value="1"/>
</dbReference>